<dbReference type="Pfam" id="PF00535">
    <property type="entry name" value="Glycos_transf_2"/>
    <property type="match status" value="1"/>
</dbReference>
<dbReference type="PANTHER" id="PTHR43685">
    <property type="entry name" value="GLYCOSYLTRANSFERASE"/>
    <property type="match status" value="1"/>
</dbReference>
<keyword evidence="2" id="KW-0808">Transferase</keyword>
<dbReference type="EMBL" id="QJUP01000001">
    <property type="protein sequence ID" value="TBU99965.1"/>
    <property type="molecule type" value="Genomic_DNA"/>
</dbReference>
<name>A0A4Q9RGF0_9GAMM</name>
<dbReference type="Gene3D" id="3.90.550.10">
    <property type="entry name" value="Spore Coat Polysaccharide Biosynthesis Protein SpsA, Chain A"/>
    <property type="match status" value="1"/>
</dbReference>
<evidence type="ECO:0000259" key="1">
    <source>
        <dbReference type="Pfam" id="PF00535"/>
    </source>
</evidence>
<dbReference type="Proteomes" id="UP000292639">
    <property type="component" value="Unassembled WGS sequence"/>
</dbReference>
<dbReference type="CDD" id="cd00761">
    <property type="entry name" value="Glyco_tranf_GTA_type"/>
    <property type="match status" value="1"/>
</dbReference>
<dbReference type="GO" id="GO:0016740">
    <property type="term" value="F:transferase activity"/>
    <property type="evidence" value="ECO:0007669"/>
    <property type="project" value="UniProtKB-KW"/>
</dbReference>
<dbReference type="InterPro" id="IPR001173">
    <property type="entry name" value="Glyco_trans_2-like"/>
</dbReference>
<dbReference type="PANTHER" id="PTHR43685:SF2">
    <property type="entry name" value="GLYCOSYLTRANSFERASE 2-LIKE DOMAIN-CONTAINING PROTEIN"/>
    <property type="match status" value="1"/>
</dbReference>
<gene>
    <name evidence="2" type="ORF">DNJ96_01365</name>
</gene>
<dbReference type="SUPFAM" id="SSF53448">
    <property type="entry name" value="Nucleotide-diphospho-sugar transferases"/>
    <property type="match status" value="1"/>
</dbReference>
<dbReference type="InterPro" id="IPR029044">
    <property type="entry name" value="Nucleotide-diphossugar_trans"/>
</dbReference>
<dbReference type="RefSeq" id="WP_131183060.1">
    <property type="nucleotide sequence ID" value="NZ_QJUO01000002.1"/>
</dbReference>
<evidence type="ECO:0000313" key="3">
    <source>
        <dbReference type="Proteomes" id="UP000292639"/>
    </source>
</evidence>
<organism evidence="2 3">
    <name type="scientific">Stutzerimonas kirkiae</name>
    <dbReference type="NCBI Taxonomy" id="2211392"/>
    <lineage>
        <taxon>Bacteria</taxon>
        <taxon>Pseudomonadati</taxon>
        <taxon>Pseudomonadota</taxon>
        <taxon>Gammaproteobacteria</taxon>
        <taxon>Pseudomonadales</taxon>
        <taxon>Pseudomonadaceae</taxon>
        <taxon>Stutzerimonas</taxon>
    </lineage>
</organism>
<reference evidence="2 3" key="1">
    <citation type="submission" date="2018-06" db="EMBL/GenBank/DDBJ databases">
        <title>Three novel Pseudomonas species isolated from symptomatic oak.</title>
        <authorList>
            <person name="Bueno-Gonzalez V."/>
            <person name="Brady C."/>
        </authorList>
    </citation>
    <scope>NUCLEOTIDE SEQUENCE [LARGE SCALE GENOMIC DNA]</scope>
    <source>
        <strain evidence="2 3">P17C</strain>
    </source>
</reference>
<proteinExistence type="predicted"/>
<evidence type="ECO:0000313" key="2">
    <source>
        <dbReference type="EMBL" id="TBU99965.1"/>
    </source>
</evidence>
<sequence>MTFPLTVALLTYNRSHYLRESLSAILEQTYRDFELLVLDNGSSDDTPHVVLGFQDERIRYIRNAPGGSPGFNAISAQWIARGERLLITHDDDIMEPDMLERQMALIAARPELTAVWTNKSIIDENGTQVQPWFTPPGADRIFERGEFIARAAEESLWYPPSSLIFVPRLLASTASLRQSYLLGTPALRQRKTTKGSSDLIPPALMNLKGPVAFLNAPLLRYRQHATQETHHVHVARAALYSFQALQRLVRKTSFREEYEPVFAAQIARFEAQDLVIDIDQPAFDRPMLKRLAGLLGKGAAGIAANPRAGQPLLPLIVLLIQGGARGAEEACKVLDGIEAPNAQAPRSIRSLYRWAGLRRDGGNLFAGLAPQARVVILGSVLVSALLVNEARAAGATVVCCLDSNVTRQGRTWLGVPIVAPSWLASCDEPVDLIVLSSERDHEQELEELIRRHDATTPIASWKGLVEAAKPSAIPLHGESAE</sequence>
<dbReference type="InterPro" id="IPR050834">
    <property type="entry name" value="Glycosyltransf_2"/>
</dbReference>
<accession>A0A4Q9RGF0</accession>
<dbReference type="AlphaFoldDB" id="A0A4Q9RGF0"/>
<comment type="caution">
    <text evidence="2">The sequence shown here is derived from an EMBL/GenBank/DDBJ whole genome shotgun (WGS) entry which is preliminary data.</text>
</comment>
<feature type="domain" description="Glycosyltransferase 2-like" evidence="1">
    <location>
        <begin position="7"/>
        <end position="131"/>
    </location>
</feature>
<keyword evidence="3" id="KW-1185">Reference proteome</keyword>
<protein>
    <submittedName>
        <fullName evidence="2">Glycosyltransferase family 2 protein</fullName>
    </submittedName>
</protein>